<dbReference type="Gene3D" id="1.10.10.10">
    <property type="entry name" value="Winged helix-like DNA-binding domain superfamily/Winged helix DNA-binding domain"/>
    <property type="match status" value="1"/>
</dbReference>
<protein>
    <submittedName>
        <fullName evidence="2">Helix-turn-helix domain-containing protein</fullName>
    </submittedName>
</protein>
<reference evidence="2 3" key="1">
    <citation type="submission" date="2016-10" db="EMBL/GenBank/DDBJ databases">
        <authorList>
            <person name="Varghese N."/>
            <person name="Submissions S."/>
        </authorList>
    </citation>
    <scope>NUCLEOTIDE SEQUENCE [LARGE SCALE GENOMIC DNA]</scope>
    <source>
        <strain evidence="2 3">CGMCC 1.6377</strain>
    </source>
</reference>
<dbReference type="AlphaFoldDB" id="A0A1I3BUR8"/>
<accession>A0A1I3BUR8</accession>
<dbReference type="SUPFAM" id="SSF46785">
    <property type="entry name" value="Winged helix' DNA-binding domain"/>
    <property type="match status" value="1"/>
</dbReference>
<dbReference type="InterPro" id="IPR011991">
    <property type="entry name" value="ArsR-like_HTH"/>
</dbReference>
<dbReference type="Proteomes" id="UP000323537">
    <property type="component" value="Unassembled WGS sequence"/>
</dbReference>
<dbReference type="Pfam" id="PF12840">
    <property type="entry name" value="HTH_20"/>
    <property type="match status" value="1"/>
</dbReference>
<dbReference type="EMBL" id="FOPZ01000015">
    <property type="protein sequence ID" value="SFH65491.1"/>
    <property type="molecule type" value="Genomic_DNA"/>
</dbReference>
<dbReference type="InterPro" id="IPR036388">
    <property type="entry name" value="WH-like_DNA-bd_sf"/>
</dbReference>
<dbReference type="RefSeq" id="WP_149785012.1">
    <property type="nucleotide sequence ID" value="NZ_BAAADP010000002.1"/>
</dbReference>
<evidence type="ECO:0000313" key="3">
    <source>
        <dbReference type="Proteomes" id="UP000323537"/>
    </source>
</evidence>
<dbReference type="CDD" id="cd00090">
    <property type="entry name" value="HTH_ARSR"/>
    <property type="match status" value="1"/>
</dbReference>
<proteinExistence type="predicted"/>
<gene>
    <name evidence="2" type="ORF">SAMN04488066_11538</name>
</gene>
<organism evidence="2 3">
    <name type="scientific">Halorubrum aquaticum</name>
    <dbReference type="NCBI Taxonomy" id="387340"/>
    <lineage>
        <taxon>Archaea</taxon>
        <taxon>Methanobacteriati</taxon>
        <taxon>Methanobacteriota</taxon>
        <taxon>Stenosarchaea group</taxon>
        <taxon>Halobacteria</taxon>
        <taxon>Halobacteriales</taxon>
        <taxon>Haloferacaceae</taxon>
        <taxon>Halorubrum</taxon>
    </lineage>
</organism>
<name>A0A1I3BUR8_9EURY</name>
<dbReference type="InterPro" id="IPR036390">
    <property type="entry name" value="WH_DNA-bd_sf"/>
</dbReference>
<keyword evidence="3" id="KW-1185">Reference proteome</keyword>
<evidence type="ECO:0000256" key="1">
    <source>
        <dbReference type="SAM" id="MobiDB-lite"/>
    </source>
</evidence>
<feature type="region of interest" description="Disordered" evidence="1">
    <location>
        <begin position="1"/>
        <end position="25"/>
    </location>
</feature>
<feature type="compositionally biased region" description="Basic and acidic residues" evidence="1">
    <location>
        <begin position="14"/>
        <end position="25"/>
    </location>
</feature>
<sequence>MTLERLSPPPSESDPDRDRRTVPLDRSDDLLEVLASETAREVIAIVRESPSTPSEIADDLDVSLQAVTYHLRRLQRVDLLAPVGVRYSKKGREMNLYDLSTESVTVSLTEPRM</sequence>
<evidence type="ECO:0000313" key="2">
    <source>
        <dbReference type="EMBL" id="SFH65491.1"/>
    </source>
</evidence>
<dbReference type="OrthoDB" id="11368at2157"/>